<name>A0A3N2PX04_SODAK</name>
<keyword evidence="3" id="KW-1185">Reference proteome</keyword>
<protein>
    <recommendedName>
        <fullName evidence="4">CsbD-like domain-containing protein</fullName>
    </recommendedName>
</protein>
<dbReference type="EMBL" id="ML119054">
    <property type="protein sequence ID" value="ROT39051.1"/>
    <property type="molecule type" value="Genomic_DNA"/>
</dbReference>
<sequence length="104" mass="10974">MADQINAHTDQQQQQQQHEPGLMAGHAEYLKGVAESGIGTITGSQAWSSSGEQDKVHATSNLRAAAEARDPAKQGYGKVEEIAGRVLGCEGMKKEGIASARKGQ</sequence>
<evidence type="ECO:0000256" key="1">
    <source>
        <dbReference type="SAM" id="MobiDB-lite"/>
    </source>
</evidence>
<dbReference type="GeneID" id="39581950"/>
<gene>
    <name evidence="2" type="ORF">SODALDRAFT_350302</name>
</gene>
<feature type="region of interest" description="Disordered" evidence="1">
    <location>
        <begin position="1"/>
        <end position="25"/>
    </location>
</feature>
<dbReference type="OrthoDB" id="9999611at2759"/>
<dbReference type="Proteomes" id="UP000272025">
    <property type="component" value="Unassembled WGS sequence"/>
</dbReference>
<evidence type="ECO:0008006" key="4">
    <source>
        <dbReference type="Google" id="ProtNLM"/>
    </source>
</evidence>
<evidence type="ECO:0000313" key="2">
    <source>
        <dbReference type="EMBL" id="ROT39051.1"/>
    </source>
</evidence>
<dbReference type="RefSeq" id="XP_028466857.1">
    <property type="nucleotide sequence ID" value="XM_028613472.1"/>
</dbReference>
<accession>A0A3N2PX04</accession>
<reference evidence="2 3" key="1">
    <citation type="journal article" date="2018" name="Mol. Ecol.">
        <title>The obligate alkalophilic soda-lake fungus Sodiomyces alkalinus has shifted to a protein diet.</title>
        <authorList>
            <person name="Grum-Grzhimaylo A.A."/>
            <person name="Falkoski D.L."/>
            <person name="van den Heuvel J."/>
            <person name="Valero-Jimenez C.A."/>
            <person name="Min B."/>
            <person name="Choi I.G."/>
            <person name="Lipzen A."/>
            <person name="Daum C.G."/>
            <person name="Aanen D.K."/>
            <person name="Tsang A."/>
            <person name="Henrissat B."/>
            <person name="Bilanenko E.N."/>
            <person name="de Vries R.P."/>
            <person name="van Kan J.A.L."/>
            <person name="Grigoriev I.V."/>
            <person name="Debets A.J.M."/>
        </authorList>
    </citation>
    <scope>NUCLEOTIDE SEQUENCE [LARGE SCALE GENOMIC DNA]</scope>
    <source>
        <strain evidence="2 3">F11</strain>
    </source>
</reference>
<evidence type="ECO:0000313" key="3">
    <source>
        <dbReference type="Proteomes" id="UP000272025"/>
    </source>
</evidence>
<dbReference type="AlphaFoldDB" id="A0A3N2PX04"/>
<proteinExistence type="predicted"/>
<feature type="compositionally biased region" description="Polar residues" evidence="1">
    <location>
        <begin position="1"/>
        <end position="10"/>
    </location>
</feature>
<organism evidence="2 3">
    <name type="scientific">Sodiomyces alkalinus (strain CBS 110278 / VKM F-3762 / F11)</name>
    <name type="common">Alkaliphilic filamentous fungus</name>
    <dbReference type="NCBI Taxonomy" id="1314773"/>
    <lineage>
        <taxon>Eukaryota</taxon>
        <taxon>Fungi</taxon>
        <taxon>Dikarya</taxon>
        <taxon>Ascomycota</taxon>
        <taxon>Pezizomycotina</taxon>
        <taxon>Sordariomycetes</taxon>
        <taxon>Hypocreomycetidae</taxon>
        <taxon>Glomerellales</taxon>
        <taxon>Plectosphaerellaceae</taxon>
        <taxon>Sodiomyces</taxon>
    </lineage>
</organism>